<evidence type="ECO:0000313" key="2">
    <source>
        <dbReference type="EMBL" id="KUO00040.1"/>
    </source>
</evidence>
<gene>
    <name evidence="2" type="ORF">AQJ67_24550</name>
</gene>
<keyword evidence="3" id="KW-1185">Reference proteome</keyword>
<organism evidence="2 3">
    <name type="scientific">Streptomyces caeruleatus</name>
    <dbReference type="NCBI Taxonomy" id="661399"/>
    <lineage>
        <taxon>Bacteria</taxon>
        <taxon>Bacillati</taxon>
        <taxon>Actinomycetota</taxon>
        <taxon>Actinomycetes</taxon>
        <taxon>Kitasatosporales</taxon>
        <taxon>Streptomycetaceae</taxon>
        <taxon>Streptomyces</taxon>
    </lineage>
</organism>
<dbReference type="RefSeq" id="WP_062721239.1">
    <property type="nucleotide sequence ID" value="NZ_KQ948931.1"/>
</dbReference>
<evidence type="ECO:0000259" key="1">
    <source>
        <dbReference type="Pfam" id="PF03372"/>
    </source>
</evidence>
<dbReference type="Gene3D" id="3.60.10.10">
    <property type="entry name" value="Endonuclease/exonuclease/phosphatase"/>
    <property type="match status" value="1"/>
</dbReference>
<dbReference type="AlphaFoldDB" id="A0A101TWP7"/>
<evidence type="ECO:0000313" key="3">
    <source>
        <dbReference type="Proteomes" id="UP000053429"/>
    </source>
</evidence>
<feature type="domain" description="Endonuclease/exonuclease/phosphatase" evidence="1">
    <location>
        <begin position="9"/>
        <end position="254"/>
    </location>
</feature>
<protein>
    <recommendedName>
        <fullName evidence="1">Endonuclease/exonuclease/phosphatase domain-containing protein</fullName>
    </recommendedName>
</protein>
<dbReference type="InterPro" id="IPR036691">
    <property type="entry name" value="Endo/exonu/phosph_ase_sf"/>
</dbReference>
<comment type="caution">
    <text evidence="2">The sequence shown here is derived from an EMBL/GenBank/DDBJ whole genome shotgun (WGS) entry which is preliminary data.</text>
</comment>
<proteinExistence type="predicted"/>
<dbReference type="STRING" id="661399.AQJ67_24550"/>
<dbReference type="SUPFAM" id="SSF56219">
    <property type="entry name" value="DNase I-like"/>
    <property type="match status" value="1"/>
</dbReference>
<reference evidence="2 3" key="1">
    <citation type="submission" date="2015-10" db="EMBL/GenBank/DDBJ databases">
        <title>Draft genome sequence of Streptomyces caeruleatus NRRL B-24802, type strain for the species Streptomyces caeruleatus.</title>
        <authorList>
            <person name="Ruckert C."/>
            <person name="Winkler A."/>
            <person name="Kalinowski J."/>
            <person name="Kampfer P."/>
            <person name="Glaeser S."/>
        </authorList>
    </citation>
    <scope>NUCLEOTIDE SEQUENCE [LARGE SCALE GENOMIC DNA]</scope>
    <source>
        <strain evidence="2 3">NRRL B-24802</strain>
    </source>
</reference>
<sequence length="302" mass="33710">MTDLVTVAVWNIEADGGRNGEHRDLALDVLREFEPDIFLQQEAKFSRDRGSERLHATEKRLGLRGFLSAPNPYADADIATAVYLRPSLFDVVEARPRAKPWWLHPCHVVARLGSCPVPLNLISFHMCCFDANQRLMEASWLAMHAQPGMVTLAAGDTNSYPRNPERLVLPTWDTVTDRAHMVHRTYLDADGHRRSDTRPDAALTDAGYLDLARYAADHLNQPEALNATAGQQKPDQGGPQRIDRLYGAGGLASALHSVEVVDNDETREATDHSLLILRFYLVRLERTLTPHLAAAHTAETLR</sequence>
<dbReference type="EMBL" id="LMWY01000029">
    <property type="protein sequence ID" value="KUO00040.1"/>
    <property type="molecule type" value="Genomic_DNA"/>
</dbReference>
<dbReference type="InterPro" id="IPR005135">
    <property type="entry name" value="Endo/exonuclease/phosphatase"/>
</dbReference>
<name>A0A101TWP7_9ACTN</name>
<dbReference type="Pfam" id="PF03372">
    <property type="entry name" value="Exo_endo_phos"/>
    <property type="match status" value="1"/>
</dbReference>
<dbReference type="Proteomes" id="UP000053429">
    <property type="component" value="Unassembled WGS sequence"/>
</dbReference>
<accession>A0A101TWP7</accession>
<dbReference type="OrthoDB" id="3464120at2"/>
<dbReference type="GO" id="GO:0003824">
    <property type="term" value="F:catalytic activity"/>
    <property type="evidence" value="ECO:0007669"/>
    <property type="project" value="InterPro"/>
</dbReference>